<sequence length="88" mass="10156">MFNLVFTRLVTFFDVTPKRNAIAAPTERIREDLAKNRRKETKGFLGETGRDPSAYKMRGHNKNEEERGLRQDRTKQSKLSLSAENLSS</sequence>
<organism evidence="2 3">
    <name type="scientific">Pyrus ussuriensis x Pyrus communis</name>
    <dbReference type="NCBI Taxonomy" id="2448454"/>
    <lineage>
        <taxon>Eukaryota</taxon>
        <taxon>Viridiplantae</taxon>
        <taxon>Streptophyta</taxon>
        <taxon>Embryophyta</taxon>
        <taxon>Tracheophyta</taxon>
        <taxon>Spermatophyta</taxon>
        <taxon>Magnoliopsida</taxon>
        <taxon>eudicotyledons</taxon>
        <taxon>Gunneridae</taxon>
        <taxon>Pentapetalae</taxon>
        <taxon>rosids</taxon>
        <taxon>fabids</taxon>
        <taxon>Rosales</taxon>
        <taxon>Rosaceae</taxon>
        <taxon>Amygdaloideae</taxon>
        <taxon>Maleae</taxon>
        <taxon>Pyrus</taxon>
    </lineage>
</organism>
<evidence type="ECO:0000256" key="1">
    <source>
        <dbReference type="SAM" id="MobiDB-lite"/>
    </source>
</evidence>
<reference evidence="2 3" key="3">
    <citation type="submission" date="2019-11" db="EMBL/GenBank/DDBJ databases">
        <title>A de novo genome assembly of a pear dwarfing rootstock.</title>
        <authorList>
            <person name="Wang F."/>
            <person name="Wang J."/>
            <person name="Li S."/>
            <person name="Zhang Y."/>
            <person name="Fang M."/>
            <person name="Ma L."/>
            <person name="Zhao Y."/>
            <person name="Jiang S."/>
        </authorList>
    </citation>
    <scope>NUCLEOTIDE SEQUENCE [LARGE SCALE GENOMIC DNA]</scope>
    <source>
        <strain evidence="2">S2</strain>
        <tissue evidence="2">Leaf</tissue>
    </source>
</reference>
<gene>
    <name evidence="2" type="ORF">D8674_010032</name>
</gene>
<keyword evidence="3" id="KW-1185">Reference proteome</keyword>
<evidence type="ECO:0000313" key="2">
    <source>
        <dbReference type="EMBL" id="KAB2599761.1"/>
    </source>
</evidence>
<feature type="region of interest" description="Disordered" evidence="1">
    <location>
        <begin position="33"/>
        <end position="88"/>
    </location>
</feature>
<feature type="compositionally biased region" description="Basic and acidic residues" evidence="1">
    <location>
        <begin position="61"/>
        <end position="75"/>
    </location>
</feature>
<evidence type="ECO:0000313" key="3">
    <source>
        <dbReference type="Proteomes" id="UP000327157"/>
    </source>
</evidence>
<dbReference type="EMBL" id="SMOL01000753">
    <property type="protein sequence ID" value="KAB2599761.1"/>
    <property type="molecule type" value="Genomic_DNA"/>
</dbReference>
<name>A0A5N5FD39_9ROSA</name>
<proteinExistence type="predicted"/>
<reference evidence="3" key="2">
    <citation type="submission" date="2019-10" db="EMBL/GenBank/DDBJ databases">
        <title>A de novo genome assembly of a pear dwarfing rootstock.</title>
        <authorList>
            <person name="Wang F."/>
            <person name="Wang J."/>
            <person name="Li S."/>
            <person name="Zhang Y."/>
            <person name="Fang M."/>
            <person name="Ma L."/>
            <person name="Zhao Y."/>
            <person name="Jiang S."/>
        </authorList>
    </citation>
    <scope>NUCLEOTIDE SEQUENCE [LARGE SCALE GENOMIC DNA]</scope>
</reference>
<dbReference type="AlphaFoldDB" id="A0A5N5FD39"/>
<accession>A0A5N5FD39</accession>
<protein>
    <submittedName>
        <fullName evidence="2">Uncharacterized protein</fullName>
    </submittedName>
</protein>
<feature type="compositionally biased region" description="Polar residues" evidence="1">
    <location>
        <begin position="77"/>
        <end position="88"/>
    </location>
</feature>
<dbReference type="Proteomes" id="UP000327157">
    <property type="component" value="Chromosome 13"/>
</dbReference>
<comment type="caution">
    <text evidence="2">The sequence shown here is derived from an EMBL/GenBank/DDBJ whole genome shotgun (WGS) entry which is preliminary data.</text>
</comment>
<reference evidence="2 3" key="1">
    <citation type="submission" date="2019-09" db="EMBL/GenBank/DDBJ databases">
        <authorList>
            <person name="Ou C."/>
        </authorList>
    </citation>
    <scope>NUCLEOTIDE SEQUENCE [LARGE SCALE GENOMIC DNA]</scope>
    <source>
        <strain evidence="2">S2</strain>
        <tissue evidence="2">Leaf</tissue>
    </source>
</reference>